<reference evidence="2" key="2">
    <citation type="submission" date="2020-09" db="EMBL/GenBank/DDBJ databases">
        <authorList>
            <person name="Sun Q."/>
            <person name="Ohkuma M."/>
        </authorList>
    </citation>
    <scope>NUCLEOTIDE SEQUENCE</scope>
    <source>
        <strain evidence="2">JCM 3302</strain>
    </source>
</reference>
<comment type="caution">
    <text evidence="2">The sequence shown here is derived from an EMBL/GenBank/DDBJ whole genome shotgun (WGS) entry which is preliminary data.</text>
</comment>
<proteinExistence type="predicted"/>
<protein>
    <submittedName>
        <fullName evidence="2">Uncharacterized protein</fullName>
    </submittedName>
</protein>
<keyword evidence="1" id="KW-1133">Transmembrane helix</keyword>
<accession>A0A919DSP5</accession>
<evidence type="ECO:0000313" key="2">
    <source>
        <dbReference type="EMBL" id="GHE72544.1"/>
    </source>
</evidence>
<evidence type="ECO:0000256" key="1">
    <source>
        <dbReference type="SAM" id="Phobius"/>
    </source>
</evidence>
<sequence>MVADTVMTFEFGLNRGRWPSPAVVLRLRGRLYTARRFHRLMVWMAPAVVAISGGWITAETGRRP</sequence>
<keyword evidence="1" id="KW-0472">Membrane</keyword>
<gene>
    <name evidence="2" type="ORF">GCM10014715_28310</name>
</gene>
<dbReference type="AlphaFoldDB" id="A0A919DSP5"/>
<feature type="transmembrane region" description="Helical" evidence="1">
    <location>
        <begin position="40"/>
        <end position="58"/>
    </location>
</feature>
<dbReference type="EMBL" id="BNBC01000011">
    <property type="protein sequence ID" value="GHE72544.1"/>
    <property type="molecule type" value="Genomic_DNA"/>
</dbReference>
<name>A0A919DSP5_9ACTN</name>
<keyword evidence="1" id="KW-0812">Transmembrane</keyword>
<organism evidence="2 3">
    <name type="scientific">Streptomyces spiralis</name>
    <dbReference type="NCBI Taxonomy" id="66376"/>
    <lineage>
        <taxon>Bacteria</taxon>
        <taxon>Bacillati</taxon>
        <taxon>Actinomycetota</taxon>
        <taxon>Actinomycetes</taxon>
        <taxon>Kitasatosporales</taxon>
        <taxon>Streptomycetaceae</taxon>
        <taxon>Streptomyces</taxon>
    </lineage>
</organism>
<reference evidence="2" key="1">
    <citation type="journal article" date="2014" name="Int. J. Syst. Evol. Microbiol.">
        <title>Complete genome sequence of Corynebacterium casei LMG S-19264T (=DSM 44701T), isolated from a smear-ripened cheese.</title>
        <authorList>
            <consortium name="US DOE Joint Genome Institute (JGI-PGF)"/>
            <person name="Walter F."/>
            <person name="Albersmeier A."/>
            <person name="Kalinowski J."/>
            <person name="Ruckert C."/>
        </authorList>
    </citation>
    <scope>NUCLEOTIDE SEQUENCE</scope>
    <source>
        <strain evidence="2">JCM 3302</strain>
    </source>
</reference>
<dbReference type="Proteomes" id="UP000641386">
    <property type="component" value="Unassembled WGS sequence"/>
</dbReference>
<keyword evidence="3" id="KW-1185">Reference proteome</keyword>
<evidence type="ECO:0000313" key="3">
    <source>
        <dbReference type="Proteomes" id="UP000641386"/>
    </source>
</evidence>